<proteinExistence type="inferred from homology"/>
<feature type="region of interest" description="Disordered" evidence="9">
    <location>
        <begin position="464"/>
        <end position="499"/>
    </location>
</feature>
<organism evidence="10 11">
    <name type="scientific">Equid alphaherpesvirus 3</name>
    <dbReference type="NCBI Taxonomy" id="80341"/>
    <lineage>
        <taxon>Viruses</taxon>
        <taxon>Duplodnaviria</taxon>
        <taxon>Heunggongvirae</taxon>
        <taxon>Peploviricota</taxon>
        <taxon>Herviviricetes</taxon>
        <taxon>Herpesvirales</taxon>
        <taxon>Orthoherpesviridae</taxon>
        <taxon>Alphaherpesvirinae</taxon>
        <taxon>Varicellovirus</taxon>
        <taxon>Varicellovirus equidalpha3</taxon>
    </lineage>
</organism>
<protein>
    <recommendedName>
        <fullName evidence="8">Packaging protein UL32</fullName>
    </recommendedName>
</protein>
<keyword evidence="7 8" id="KW-1035">Host cytoplasm</keyword>
<dbReference type="GO" id="GO:0042025">
    <property type="term" value="C:host cell nucleus"/>
    <property type="evidence" value="ECO:0007669"/>
    <property type="project" value="UniProtKB-SubCell"/>
</dbReference>
<comment type="function">
    <text evidence="1 8">Plays a role in efficient localization of neo-synthesized capsids to nuclear replication compartments, thereby controlling cleavage and packaging of virus genomic DNA.</text>
</comment>
<dbReference type="RefSeq" id="YP_009054931.1">
    <property type="nucleotide sequence ID" value="NC_024771.1"/>
</dbReference>
<dbReference type="GO" id="GO:0008270">
    <property type="term" value="F:zinc ion binding"/>
    <property type="evidence" value="ECO:0007669"/>
    <property type="project" value="UniProtKB-KW"/>
</dbReference>
<comment type="subcellular location">
    <subcellularLocation>
        <location evidence="8">Host cytoplasm</location>
    </subcellularLocation>
    <subcellularLocation>
        <location evidence="8">Host nucleus</location>
    </subcellularLocation>
</comment>
<evidence type="ECO:0000256" key="1">
    <source>
        <dbReference type="ARBA" id="ARBA00002104"/>
    </source>
</evidence>
<evidence type="ECO:0000256" key="6">
    <source>
        <dbReference type="ARBA" id="ARBA00022833"/>
    </source>
</evidence>
<dbReference type="Proteomes" id="UP000172799">
    <property type="component" value="Segment"/>
</dbReference>
<name>A0A077B5Y4_9ALPH</name>
<dbReference type="GO" id="GO:0019031">
    <property type="term" value="C:viral envelope"/>
    <property type="evidence" value="ECO:0007669"/>
    <property type="project" value="InterPro"/>
</dbReference>
<gene>
    <name evidence="10" type="primary">ORF28</name>
</gene>
<evidence type="ECO:0000256" key="2">
    <source>
        <dbReference type="ARBA" id="ARBA00005235"/>
    </source>
</evidence>
<evidence type="ECO:0000256" key="7">
    <source>
        <dbReference type="ARBA" id="ARBA00023200"/>
    </source>
</evidence>
<comment type="similarity">
    <text evidence="2 8">Belongs to the herpesviridae UL32 protein family.</text>
</comment>
<keyword evidence="4" id="KW-0479">Metal-binding</keyword>
<keyword evidence="6" id="KW-0862">Zinc</keyword>
<evidence type="ECO:0000256" key="9">
    <source>
        <dbReference type="SAM" id="MobiDB-lite"/>
    </source>
</evidence>
<accession>A0A077B5Y4</accession>
<evidence type="ECO:0000256" key="3">
    <source>
        <dbReference type="ARBA" id="ARBA00022562"/>
    </source>
</evidence>
<sequence length="621" mass="66396">MASGAGGGGWAPGAFEVPYSGFDASLLSTNSELCSELVFAAHLMRVPQLLHGGAPDGDGEDGDADEAGGPTRAPFVDAVADSLALDKPCLVCRTIDLYRRRFGLRPAWIADYAMLCAKCLAAPPCAVATVAAAFEFVYLMDRHYLARGKTTLVGAFARRVLTLVDIQRHFFLHVCFRTDGGVPRGPPAGAAAPAACPGVADKVQYSNYSFLVQSSTRALLSTVSDAAEAEAASGAPPSIPRAREQGGAAAAGAAPGPAPRQQSLAAALLGWKECARMLDCSGPELRRAGGAPTCCERARLEDAEYERLLLDTAKAEGGDGGSESEARRTWGYADLALLLLSKSATWEDGERTARAARSRRECVEQYWAAHRAALARDTAPRFSRFAEPDAEPDADAGPVLATTVKHVRGRGRTCAECVLCNLMLTREHWLALRRFKRDVTAYSANNANLFDCIPPTLEALAAGEGREGAEAARTEEDERADRGGEAECEGDGLSGRRPNDGGRFVELMRAAGTEAIYKHFFCDPMCALSELHTNPGVLFSPPGPPPEPDELNLQKARLARENRFGGRVCAGLWALAYTFKTYQVFPPKPTAGAAFIKDAGLLLRRHNLPLISLEHTLCNYV</sequence>
<dbReference type="GO" id="GO:0030430">
    <property type="term" value="C:host cell cytoplasm"/>
    <property type="evidence" value="ECO:0007669"/>
    <property type="project" value="UniProtKB-SubCell"/>
</dbReference>
<feature type="compositionally biased region" description="Low complexity" evidence="9">
    <location>
        <begin position="245"/>
        <end position="258"/>
    </location>
</feature>
<keyword evidence="11" id="KW-1185">Reference proteome</keyword>
<dbReference type="PROSITE" id="PS51988">
    <property type="entry name" value="HERPESVIRUS_UL32"/>
    <property type="match status" value="1"/>
</dbReference>
<evidence type="ECO:0000256" key="4">
    <source>
        <dbReference type="ARBA" id="ARBA00022723"/>
    </source>
</evidence>
<dbReference type="GeneID" id="20194337"/>
<evidence type="ECO:0000313" key="10">
    <source>
        <dbReference type="EMBL" id="AIL02945.1"/>
    </source>
</evidence>
<keyword evidence="5" id="KW-0863">Zinc-finger</keyword>
<evidence type="ECO:0000256" key="5">
    <source>
        <dbReference type="ARBA" id="ARBA00022771"/>
    </source>
</evidence>
<reference evidence="10 11" key="1">
    <citation type="submission" date="2014-06" db="EMBL/GenBank/DDBJ databases">
        <title>Comparative genome analysis of equine alphaherpesviruses.</title>
        <authorList>
            <person name="Sijmons S."/>
            <person name="Vissani A."/>
            <person name="Silva Tordoya M."/>
            <person name="Muylkens B."/>
            <person name="Thiry E."/>
            <person name="Maes P."/>
            <person name="Matthijnssens J."/>
            <person name="Barrandeguy M."/>
            <person name="Van Ranst M."/>
        </authorList>
    </citation>
    <scope>NUCLEOTIDE SEQUENCE [LARGE SCALE GENOMIC DNA]</scope>
    <source>
        <strain evidence="10">AR/2007/C3A</strain>
    </source>
</reference>
<dbReference type="OrthoDB" id="3440at10239"/>
<dbReference type="KEGG" id="vg:20194337"/>
<keyword evidence="3 8" id="KW-1048">Host nucleus</keyword>
<feature type="compositionally biased region" description="Basic and acidic residues" evidence="9">
    <location>
        <begin position="464"/>
        <end position="485"/>
    </location>
</feature>
<dbReference type="Pfam" id="PF01673">
    <property type="entry name" value="Herpes_env"/>
    <property type="match status" value="1"/>
</dbReference>
<evidence type="ECO:0000256" key="8">
    <source>
        <dbReference type="RuleBase" id="RU364029"/>
    </source>
</evidence>
<dbReference type="EMBL" id="KM051845">
    <property type="protein sequence ID" value="AIL02945.1"/>
    <property type="molecule type" value="Genomic_DNA"/>
</dbReference>
<dbReference type="InterPro" id="IPR002597">
    <property type="entry name" value="Herpes_env"/>
</dbReference>
<evidence type="ECO:0000313" key="11">
    <source>
        <dbReference type="Proteomes" id="UP000172799"/>
    </source>
</evidence>
<feature type="region of interest" description="Disordered" evidence="9">
    <location>
        <begin position="231"/>
        <end position="258"/>
    </location>
</feature>